<keyword evidence="4" id="KW-0408">Iron</keyword>
<evidence type="ECO:0000256" key="3">
    <source>
        <dbReference type="ARBA" id="ARBA00022723"/>
    </source>
</evidence>
<dbReference type="GO" id="GO:0051536">
    <property type="term" value="F:iron-sulfur cluster binding"/>
    <property type="evidence" value="ECO:0007669"/>
    <property type="project" value="UniProtKB-KW"/>
</dbReference>
<dbReference type="SUPFAM" id="SSF102114">
    <property type="entry name" value="Radical SAM enzymes"/>
    <property type="match status" value="1"/>
</dbReference>
<dbReference type="Proteomes" id="UP001431776">
    <property type="component" value="Unassembled WGS sequence"/>
</dbReference>
<evidence type="ECO:0000256" key="4">
    <source>
        <dbReference type="ARBA" id="ARBA00023004"/>
    </source>
</evidence>
<accession>A0AAW6U2F7</accession>
<reference evidence="7" key="1">
    <citation type="submission" date="2023-05" db="EMBL/GenBank/DDBJ databases">
        <title>Anaerotaeda fermentans gen. nov., sp. nov., a novel anaerobic planctomycete of the new family within the order Sedimentisphaerales isolated from Taman Peninsula, Russia.</title>
        <authorList>
            <person name="Khomyakova M.A."/>
            <person name="Merkel A.Y."/>
            <person name="Slobodkin A.I."/>
        </authorList>
    </citation>
    <scope>NUCLEOTIDE SEQUENCE</scope>
    <source>
        <strain evidence="7">M17dextr</strain>
    </source>
</reference>
<protein>
    <submittedName>
        <fullName evidence="7">Radical SAM protein</fullName>
    </submittedName>
</protein>
<keyword evidence="5" id="KW-0411">Iron-sulfur</keyword>
<dbReference type="InterPro" id="IPR051675">
    <property type="entry name" value="Endo/Exo/Phosphatase_dom_1"/>
</dbReference>
<gene>
    <name evidence="7" type="ORF">QJ522_12445</name>
</gene>
<dbReference type="Pfam" id="PF04055">
    <property type="entry name" value="Radical_SAM"/>
    <property type="match status" value="1"/>
</dbReference>
<dbReference type="CDD" id="cd01335">
    <property type="entry name" value="Radical_SAM"/>
    <property type="match status" value="1"/>
</dbReference>
<evidence type="ECO:0000256" key="2">
    <source>
        <dbReference type="ARBA" id="ARBA00022691"/>
    </source>
</evidence>
<evidence type="ECO:0000259" key="6">
    <source>
        <dbReference type="PROSITE" id="PS51918"/>
    </source>
</evidence>
<dbReference type="InterPro" id="IPR010994">
    <property type="entry name" value="RuvA_2-like"/>
</dbReference>
<dbReference type="SUPFAM" id="SSF47781">
    <property type="entry name" value="RuvA domain 2-like"/>
    <property type="match status" value="1"/>
</dbReference>
<dbReference type="PROSITE" id="PS51918">
    <property type="entry name" value="RADICAL_SAM"/>
    <property type="match status" value="1"/>
</dbReference>
<feature type="domain" description="Radical SAM core" evidence="6">
    <location>
        <begin position="53"/>
        <end position="292"/>
    </location>
</feature>
<dbReference type="SFLD" id="SFLDS00029">
    <property type="entry name" value="Radical_SAM"/>
    <property type="match status" value="1"/>
</dbReference>
<organism evidence="7 8">
    <name type="scientific">Anaerobaca lacustris</name>
    <dbReference type="NCBI Taxonomy" id="3044600"/>
    <lineage>
        <taxon>Bacteria</taxon>
        <taxon>Pseudomonadati</taxon>
        <taxon>Planctomycetota</taxon>
        <taxon>Phycisphaerae</taxon>
        <taxon>Sedimentisphaerales</taxon>
        <taxon>Anaerobacaceae</taxon>
        <taxon>Anaerobaca</taxon>
    </lineage>
</organism>
<dbReference type="GO" id="GO:0003824">
    <property type="term" value="F:catalytic activity"/>
    <property type="evidence" value="ECO:0007669"/>
    <property type="project" value="InterPro"/>
</dbReference>
<keyword evidence="3" id="KW-0479">Metal-binding</keyword>
<sequence>MVGIVSRPDTQEKLEILSADAQYDLACACGTNRDEGRRRGSDGRWIYPVTLPSGGRSVLFKSLISNVCTNDCKYCPLREQQDVRRCSLSPDETANVFLDYYRQRKVFGLFLSSGVIGSPDATMDRLTATARLLRRKRGFRGYIHLKVIPGASNAAIEEAVSLASAVSLNIETPGRKNLARLSSRKDYIRDIIEPIKLISRLTARGTRFARVKQTTQFIVGAAGESDAEIVKYMAGLYDRLRMQRIYFSAYQRGAGDASLDSDPAASADPTEAFVREHRLYQVDFLLRRYGFKDADIVFDPQGRLSLDADPKELWARNHPEFFPLDVNRASRLELLRVPGLGPLTVDRIVKHRRAQRIRRVGDIGRVGARLGKATPYLIF</sequence>
<dbReference type="RefSeq" id="WP_349245269.1">
    <property type="nucleotide sequence ID" value="NZ_JASCXX010000014.1"/>
</dbReference>
<dbReference type="PANTHER" id="PTHR21180:SF9">
    <property type="entry name" value="TYPE II SECRETION SYSTEM PROTEIN K"/>
    <property type="match status" value="1"/>
</dbReference>
<comment type="cofactor">
    <cofactor evidence="1">
        <name>[4Fe-4S] cluster</name>
        <dbReference type="ChEBI" id="CHEBI:49883"/>
    </cofactor>
</comment>
<dbReference type="InterPro" id="IPR013785">
    <property type="entry name" value="Aldolase_TIM"/>
</dbReference>
<dbReference type="SFLD" id="SFLDG01102">
    <property type="entry name" value="Uncharacterised_Radical_SAM_Su"/>
    <property type="match status" value="1"/>
</dbReference>
<name>A0AAW6U2F7_9BACT</name>
<evidence type="ECO:0000313" key="7">
    <source>
        <dbReference type="EMBL" id="MDI6449859.1"/>
    </source>
</evidence>
<dbReference type="Gene3D" id="3.20.20.70">
    <property type="entry name" value="Aldolase class I"/>
    <property type="match status" value="1"/>
</dbReference>
<dbReference type="EMBL" id="JASCXX010000014">
    <property type="protein sequence ID" value="MDI6449859.1"/>
    <property type="molecule type" value="Genomic_DNA"/>
</dbReference>
<comment type="caution">
    <text evidence="7">The sequence shown here is derived from an EMBL/GenBank/DDBJ whole genome shotgun (WGS) entry which is preliminary data.</text>
</comment>
<dbReference type="Gene3D" id="1.10.150.320">
    <property type="entry name" value="Photosystem II 12 kDa extrinsic protein"/>
    <property type="match status" value="1"/>
</dbReference>
<dbReference type="InterPro" id="IPR023874">
    <property type="entry name" value="DNA_rSAM_put"/>
</dbReference>
<keyword evidence="8" id="KW-1185">Reference proteome</keyword>
<dbReference type="AlphaFoldDB" id="A0AAW6U2F7"/>
<dbReference type="GO" id="GO:0046872">
    <property type="term" value="F:metal ion binding"/>
    <property type="evidence" value="ECO:0007669"/>
    <property type="project" value="UniProtKB-KW"/>
</dbReference>
<dbReference type="PANTHER" id="PTHR21180">
    <property type="entry name" value="ENDONUCLEASE/EXONUCLEASE/PHOSPHATASE FAMILY DOMAIN-CONTAINING PROTEIN 1"/>
    <property type="match status" value="1"/>
</dbReference>
<dbReference type="InterPro" id="IPR058240">
    <property type="entry name" value="rSAM_sf"/>
</dbReference>
<keyword evidence="2" id="KW-0949">S-adenosyl-L-methionine</keyword>
<evidence type="ECO:0000256" key="5">
    <source>
        <dbReference type="ARBA" id="ARBA00023014"/>
    </source>
</evidence>
<evidence type="ECO:0000256" key="1">
    <source>
        <dbReference type="ARBA" id="ARBA00001966"/>
    </source>
</evidence>
<dbReference type="InterPro" id="IPR007197">
    <property type="entry name" value="rSAM"/>
</dbReference>
<evidence type="ECO:0000313" key="8">
    <source>
        <dbReference type="Proteomes" id="UP001431776"/>
    </source>
</evidence>
<proteinExistence type="predicted"/>